<accession>A0A3L6NMD0</accession>
<name>A0A3L6NMD0_FUSOX</name>
<feature type="signal peptide" evidence="1">
    <location>
        <begin position="1"/>
        <end position="21"/>
    </location>
</feature>
<dbReference type="Proteomes" id="UP000270866">
    <property type="component" value="Unassembled WGS sequence"/>
</dbReference>
<reference evidence="2 3" key="1">
    <citation type="journal article" date="2018" name="Sci. Rep.">
        <title>Characterisation of pathogen-specific regions and novel effector candidates in Fusarium oxysporum f. sp. cepae.</title>
        <authorList>
            <person name="Armitage A.D."/>
            <person name="Taylor A."/>
            <person name="Sobczyk M.K."/>
            <person name="Baxter L."/>
            <person name="Greenfield B.P."/>
            <person name="Bates H.J."/>
            <person name="Wilson F."/>
            <person name="Jackson A.C."/>
            <person name="Ott S."/>
            <person name="Harrison R.J."/>
            <person name="Clarkson J.P."/>
        </authorList>
    </citation>
    <scope>NUCLEOTIDE SEQUENCE [LARGE SCALE GENOMIC DNA]</scope>
    <source>
        <strain evidence="2 3">FoC_Fus2</strain>
    </source>
</reference>
<evidence type="ECO:0000256" key="1">
    <source>
        <dbReference type="SAM" id="SignalP"/>
    </source>
</evidence>
<dbReference type="AlphaFoldDB" id="A0A3L6NMD0"/>
<evidence type="ECO:0000313" key="2">
    <source>
        <dbReference type="EMBL" id="RKK18532.1"/>
    </source>
</evidence>
<keyword evidence="1" id="KW-0732">Signal</keyword>
<proteinExistence type="predicted"/>
<protein>
    <submittedName>
        <fullName evidence="2">Uncharacterized protein</fullName>
    </submittedName>
</protein>
<sequence>MQLLPSIQALFVLVFETAVLETACGFGDVSSIHTSGLD</sequence>
<gene>
    <name evidence="2" type="ORF">BFJ65_g8832</name>
</gene>
<evidence type="ECO:0000313" key="3">
    <source>
        <dbReference type="Proteomes" id="UP000270866"/>
    </source>
</evidence>
<dbReference type="EMBL" id="MRCU01000005">
    <property type="protein sequence ID" value="RKK18532.1"/>
    <property type="molecule type" value="Genomic_DNA"/>
</dbReference>
<comment type="caution">
    <text evidence="2">The sequence shown here is derived from an EMBL/GenBank/DDBJ whole genome shotgun (WGS) entry which is preliminary data.</text>
</comment>
<feature type="chain" id="PRO_5018043394" evidence="1">
    <location>
        <begin position="22"/>
        <end position="38"/>
    </location>
</feature>
<organism evidence="2 3">
    <name type="scientific">Fusarium oxysporum f. sp. cepae</name>
    <dbReference type="NCBI Taxonomy" id="396571"/>
    <lineage>
        <taxon>Eukaryota</taxon>
        <taxon>Fungi</taxon>
        <taxon>Dikarya</taxon>
        <taxon>Ascomycota</taxon>
        <taxon>Pezizomycotina</taxon>
        <taxon>Sordariomycetes</taxon>
        <taxon>Hypocreomycetidae</taxon>
        <taxon>Hypocreales</taxon>
        <taxon>Nectriaceae</taxon>
        <taxon>Fusarium</taxon>
        <taxon>Fusarium oxysporum species complex</taxon>
    </lineage>
</organism>